<dbReference type="GO" id="GO:0004113">
    <property type="term" value="F:2',3'-cyclic-nucleotide 3'-phosphodiesterase activity"/>
    <property type="evidence" value="ECO:0007669"/>
    <property type="project" value="InterPro"/>
</dbReference>
<dbReference type="Pfam" id="PF13563">
    <property type="entry name" value="2_5_RNA_ligase2"/>
    <property type="match status" value="1"/>
</dbReference>
<dbReference type="Gene3D" id="3.90.1140.10">
    <property type="entry name" value="Cyclic phosphodiesterase"/>
    <property type="match status" value="1"/>
</dbReference>
<comment type="function">
    <text evidence="2">Hydrolyzes RNA 2',3'-cyclic phosphodiester to an RNA 2'-phosphomonoester.</text>
</comment>
<feature type="active site" description="Proton acceptor" evidence="2">
    <location>
        <position position="139"/>
    </location>
</feature>
<sequence length="199" mass="22637">MFVTTTKEPGETLRIFFAIPLPGSIKESLYNMTLQWQERTPFQRLSHPEDYHITLKFIGETSMRMAETLMKIGGEVAQRHKPFTLFAHGAGAFGKPLRPSVLWTGVTGDVDALRKLESDLVERISTIGIPKEDRPYRPHITLARNYKGDPASLGPELWSRLGKDVPPDATWTADRVVLYRTRSGHKPMYEEMKSFPLQP</sequence>
<keyword evidence="1 2" id="KW-0378">Hydrolase</keyword>
<protein>
    <recommendedName>
        <fullName evidence="2">RNA 2',3'-cyclic phosphodiesterase</fullName>
        <shortName evidence="2">RNA 2',3'-CPDase</shortName>
        <ecNumber evidence="2">3.1.4.58</ecNumber>
    </recommendedName>
</protein>
<dbReference type="PANTHER" id="PTHR35561:SF1">
    <property type="entry name" value="RNA 2',3'-CYCLIC PHOSPHODIESTERASE"/>
    <property type="match status" value="1"/>
</dbReference>
<evidence type="ECO:0000313" key="4">
    <source>
        <dbReference type="Proteomes" id="UP000076927"/>
    </source>
</evidence>
<feature type="short sequence motif" description="HXTX 1" evidence="2">
    <location>
        <begin position="52"/>
        <end position="55"/>
    </location>
</feature>
<evidence type="ECO:0000313" key="3">
    <source>
        <dbReference type="EMBL" id="ANE48560.1"/>
    </source>
</evidence>
<comment type="similarity">
    <text evidence="2">Belongs to the 2H phosphoesterase superfamily. ThpR family.</text>
</comment>
<dbReference type="SUPFAM" id="SSF55144">
    <property type="entry name" value="LigT-like"/>
    <property type="match status" value="1"/>
</dbReference>
<dbReference type="AlphaFoldDB" id="A0A172TNG3"/>
<dbReference type="NCBIfam" id="TIGR02258">
    <property type="entry name" value="2_5_ligase"/>
    <property type="match status" value="1"/>
</dbReference>
<dbReference type="Proteomes" id="UP000076927">
    <property type="component" value="Chromosome"/>
</dbReference>
<proteinExistence type="inferred from homology"/>
<feature type="short sequence motif" description="HXTX 2" evidence="2">
    <location>
        <begin position="139"/>
        <end position="142"/>
    </location>
</feature>
<accession>A0A172TNG3</accession>
<reference evidence="3 4" key="1">
    <citation type="submission" date="2015-01" db="EMBL/GenBank/DDBJ databases">
        <title>Paenibacillus swuensis/DY6/whole genome sequencing.</title>
        <authorList>
            <person name="Kim M.K."/>
            <person name="Srinivasan S."/>
            <person name="Lee J.-J."/>
        </authorList>
    </citation>
    <scope>NUCLEOTIDE SEQUENCE [LARGE SCALE GENOMIC DNA]</scope>
    <source>
        <strain evidence="3 4">DY6</strain>
    </source>
</reference>
<dbReference type="STRING" id="1178515.SY83_22285"/>
<dbReference type="GO" id="GO:0008664">
    <property type="term" value="F:RNA 2',3'-cyclic 3'-phosphodiesterase activity"/>
    <property type="evidence" value="ECO:0007669"/>
    <property type="project" value="UniProtKB-EC"/>
</dbReference>
<gene>
    <name evidence="3" type="ORF">SY83_22285</name>
</gene>
<dbReference type="InterPro" id="IPR004175">
    <property type="entry name" value="RNA_CPDase"/>
</dbReference>
<organism evidence="3 4">
    <name type="scientific">Paenibacillus swuensis</name>
    <dbReference type="NCBI Taxonomy" id="1178515"/>
    <lineage>
        <taxon>Bacteria</taxon>
        <taxon>Bacillati</taxon>
        <taxon>Bacillota</taxon>
        <taxon>Bacilli</taxon>
        <taxon>Bacillales</taxon>
        <taxon>Paenibacillaceae</taxon>
        <taxon>Paenibacillus</taxon>
    </lineage>
</organism>
<name>A0A172TNG3_9BACL</name>
<dbReference type="PATRIC" id="fig|1178515.4.peg.4519"/>
<dbReference type="EC" id="3.1.4.58" evidence="2"/>
<comment type="catalytic activity">
    <reaction evidence="2">
        <text>a 3'-end 2',3'-cyclophospho-ribonucleotide-RNA + H2O = a 3'-end 2'-phospho-ribonucleotide-RNA + H(+)</text>
        <dbReference type="Rhea" id="RHEA:11828"/>
        <dbReference type="Rhea" id="RHEA-COMP:10464"/>
        <dbReference type="Rhea" id="RHEA-COMP:17353"/>
        <dbReference type="ChEBI" id="CHEBI:15377"/>
        <dbReference type="ChEBI" id="CHEBI:15378"/>
        <dbReference type="ChEBI" id="CHEBI:83064"/>
        <dbReference type="ChEBI" id="CHEBI:173113"/>
        <dbReference type="EC" id="3.1.4.58"/>
    </reaction>
</comment>
<dbReference type="RefSeq" id="WP_068610567.1">
    <property type="nucleotide sequence ID" value="NZ_CP011388.1"/>
</dbReference>
<dbReference type="EMBL" id="CP011388">
    <property type="protein sequence ID" value="ANE48560.1"/>
    <property type="molecule type" value="Genomic_DNA"/>
</dbReference>
<dbReference type="InterPro" id="IPR009097">
    <property type="entry name" value="Cyclic_Pdiesterase"/>
</dbReference>
<dbReference type="PANTHER" id="PTHR35561">
    <property type="entry name" value="RNA 2',3'-CYCLIC PHOSPHODIESTERASE"/>
    <property type="match status" value="1"/>
</dbReference>
<feature type="active site" description="Proton donor" evidence="2">
    <location>
        <position position="52"/>
    </location>
</feature>
<keyword evidence="4" id="KW-1185">Reference proteome</keyword>
<dbReference type="KEGG" id="pswu:SY83_22285"/>
<dbReference type="HAMAP" id="MF_01940">
    <property type="entry name" value="RNA_CPDase"/>
    <property type="match status" value="1"/>
</dbReference>
<evidence type="ECO:0000256" key="2">
    <source>
        <dbReference type="HAMAP-Rule" id="MF_01940"/>
    </source>
</evidence>
<evidence type="ECO:0000256" key="1">
    <source>
        <dbReference type="ARBA" id="ARBA00022801"/>
    </source>
</evidence>